<dbReference type="PANTHER" id="PTHR11070:SF2">
    <property type="entry name" value="ATP-DEPENDENT DNA HELICASE SRS2"/>
    <property type="match status" value="1"/>
</dbReference>
<dbReference type="PROSITE" id="PS51198">
    <property type="entry name" value="UVRD_HELICASE_ATP_BIND"/>
    <property type="match status" value="1"/>
</dbReference>
<dbReference type="InterPro" id="IPR014017">
    <property type="entry name" value="DNA_helicase_UvrD-like_C"/>
</dbReference>
<dbReference type="AlphaFoldDB" id="A0A1H9NTU7"/>
<evidence type="ECO:0000259" key="13">
    <source>
        <dbReference type="PROSITE" id="PS51198"/>
    </source>
</evidence>
<sequence length="627" mass="68908">MASIEQYLSELNSQQNAVALHKGHCLAIAAPGSGKTKTLAIKAAYLLSQGATVGAVTFTRDAALELRERILHIAGQQCLPYLVVGTFHSIDLLMAFPSKAKKTGMGAEILRRGFSKLSRPWEIVREGNRRGFVMRAIEHSNLDLTIEEATAIIEGIKSGQVAPESEQHEALASMYKNILDRNGVIDFQDILLKTNELIAAEKISPLHCDYLLLDEYQDTDLPQFQWAMHHANTSSILTAVGDDDQSIYGFRRALGFKGMMDFANALSAEKIVLGTNYRSHAEVLTPAAKLIAVNENRMDKALVSHKGRGGLALWDRYGDRIIEAEHCCERAKRALAAGQSFGVLARTNKRLDAIEAECIKHRLPYTRNEGGSLLQSHEMAVFLSSLSAMLRLNNQDADSLLAWCGVSEQELIDLHSSIGKDLISKKTENNKILANITTVSDQSKKNLRAIQRRFEEWGLMLSSGAVTYVVEKLHQLLSEHTTDKRSKSTLELVAQVFSKSVATSAAVEDAGLEGMNQMLARVKRIQAMIAGPEKEKKIEGNPVALMTAHGSKGLEYDVVWILGAEDGSWPDEGSSMQEERRLFYVAMTRARKVLLISAAGKPPMSPFVSEADIERAPEVPGLLMGAS</sequence>
<accession>A0A1H9NTU7</accession>
<dbReference type="Gene3D" id="1.10.486.10">
    <property type="entry name" value="PCRA, domain 4"/>
    <property type="match status" value="1"/>
</dbReference>
<dbReference type="GO" id="GO:0005524">
    <property type="term" value="F:ATP binding"/>
    <property type="evidence" value="ECO:0007669"/>
    <property type="project" value="UniProtKB-UniRule"/>
</dbReference>
<dbReference type="PROSITE" id="PS51217">
    <property type="entry name" value="UVRD_HELICASE_CTER"/>
    <property type="match status" value="1"/>
</dbReference>
<dbReference type="STRING" id="180197.SAMN02982919_02340"/>
<dbReference type="Gene3D" id="3.40.50.300">
    <property type="entry name" value="P-loop containing nucleotide triphosphate hydrolases"/>
    <property type="match status" value="2"/>
</dbReference>
<proteinExistence type="inferred from homology"/>
<evidence type="ECO:0000313" key="15">
    <source>
        <dbReference type="EMBL" id="SER39464.1"/>
    </source>
</evidence>
<keyword evidence="16" id="KW-1185">Reference proteome</keyword>
<keyword evidence="6" id="KW-0238">DNA-binding</keyword>
<keyword evidence="5 12" id="KW-0067">ATP-binding</keyword>
<evidence type="ECO:0000259" key="14">
    <source>
        <dbReference type="PROSITE" id="PS51217"/>
    </source>
</evidence>
<evidence type="ECO:0000256" key="8">
    <source>
        <dbReference type="ARBA" id="ARBA00034617"/>
    </source>
</evidence>
<evidence type="ECO:0000256" key="1">
    <source>
        <dbReference type="ARBA" id="ARBA00009922"/>
    </source>
</evidence>
<dbReference type="InterPro" id="IPR000212">
    <property type="entry name" value="DNA_helicase_UvrD/REP"/>
</dbReference>
<protein>
    <recommendedName>
        <fullName evidence="9">DNA 3'-5' helicase</fullName>
        <ecNumber evidence="9">5.6.2.4</ecNumber>
    </recommendedName>
    <alternativeName>
        <fullName evidence="10">DNA 3'-5' helicase II</fullName>
    </alternativeName>
</protein>
<evidence type="ECO:0000256" key="5">
    <source>
        <dbReference type="ARBA" id="ARBA00022840"/>
    </source>
</evidence>
<dbReference type="Pfam" id="PF13361">
    <property type="entry name" value="UvrD_C"/>
    <property type="match status" value="1"/>
</dbReference>
<keyword evidence="2 12" id="KW-0547">Nucleotide-binding</keyword>
<evidence type="ECO:0000256" key="4">
    <source>
        <dbReference type="ARBA" id="ARBA00022806"/>
    </source>
</evidence>
<dbReference type="GO" id="GO:0003677">
    <property type="term" value="F:DNA binding"/>
    <property type="evidence" value="ECO:0007669"/>
    <property type="project" value="UniProtKB-KW"/>
</dbReference>
<feature type="domain" description="UvrD-like helicase ATP-binding" evidence="13">
    <location>
        <begin position="8"/>
        <end position="280"/>
    </location>
</feature>
<evidence type="ECO:0000256" key="6">
    <source>
        <dbReference type="ARBA" id="ARBA00023125"/>
    </source>
</evidence>
<dbReference type="GO" id="GO:0043138">
    <property type="term" value="F:3'-5' DNA helicase activity"/>
    <property type="evidence" value="ECO:0007669"/>
    <property type="project" value="UniProtKB-EC"/>
</dbReference>
<keyword evidence="3 12" id="KW-0378">Hydrolase</keyword>
<dbReference type="InterPro" id="IPR014016">
    <property type="entry name" value="UvrD-like_ATP-bd"/>
</dbReference>
<evidence type="ECO:0000313" key="16">
    <source>
        <dbReference type="Proteomes" id="UP000199766"/>
    </source>
</evidence>
<evidence type="ECO:0000256" key="3">
    <source>
        <dbReference type="ARBA" id="ARBA00022801"/>
    </source>
</evidence>
<dbReference type="InterPro" id="IPR027417">
    <property type="entry name" value="P-loop_NTPase"/>
</dbReference>
<gene>
    <name evidence="15" type="ORF">SAMN02982919_02340</name>
</gene>
<evidence type="ECO:0000256" key="12">
    <source>
        <dbReference type="PROSITE-ProRule" id="PRU00560"/>
    </source>
</evidence>
<reference evidence="15 16" key="1">
    <citation type="submission" date="2016-10" db="EMBL/GenBank/DDBJ databases">
        <authorList>
            <person name="de Groot N.N."/>
        </authorList>
    </citation>
    <scope>NUCLEOTIDE SEQUENCE [LARGE SCALE GENOMIC DNA]</scope>
    <source>
        <strain evidence="15 16">ATCC 35958</strain>
    </source>
</reference>
<evidence type="ECO:0000256" key="10">
    <source>
        <dbReference type="ARBA" id="ARBA00034923"/>
    </source>
</evidence>
<dbReference type="PANTHER" id="PTHR11070">
    <property type="entry name" value="UVRD / RECB / PCRA DNA HELICASE FAMILY MEMBER"/>
    <property type="match status" value="1"/>
</dbReference>
<name>A0A1H9NTU7_9BURK</name>
<dbReference type="InterPro" id="IPR013986">
    <property type="entry name" value="DExx_box_DNA_helicase_dom_sf"/>
</dbReference>
<organism evidence="15 16">
    <name type="scientific">Giesbergeria anulus</name>
    <dbReference type="NCBI Taxonomy" id="180197"/>
    <lineage>
        <taxon>Bacteria</taxon>
        <taxon>Pseudomonadati</taxon>
        <taxon>Pseudomonadota</taxon>
        <taxon>Betaproteobacteria</taxon>
        <taxon>Burkholderiales</taxon>
        <taxon>Comamonadaceae</taxon>
        <taxon>Giesbergeria</taxon>
    </lineage>
</organism>
<dbReference type="GO" id="GO:0000725">
    <property type="term" value="P:recombinational repair"/>
    <property type="evidence" value="ECO:0007669"/>
    <property type="project" value="TreeGrafter"/>
</dbReference>
<dbReference type="GO" id="GO:0016887">
    <property type="term" value="F:ATP hydrolysis activity"/>
    <property type="evidence" value="ECO:0007669"/>
    <property type="project" value="RHEA"/>
</dbReference>
<keyword evidence="4 12" id="KW-0347">Helicase</keyword>
<feature type="binding site" evidence="12">
    <location>
        <begin position="29"/>
        <end position="36"/>
    </location>
    <ligand>
        <name>ATP</name>
        <dbReference type="ChEBI" id="CHEBI:30616"/>
    </ligand>
</feature>
<dbReference type="CDD" id="cd17932">
    <property type="entry name" value="DEXQc_UvrD"/>
    <property type="match status" value="1"/>
</dbReference>
<comment type="catalytic activity">
    <reaction evidence="8">
        <text>Couples ATP hydrolysis with the unwinding of duplex DNA by translocating in the 3'-5' direction.</text>
        <dbReference type="EC" id="5.6.2.4"/>
    </reaction>
</comment>
<dbReference type="EC" id="5.6.2.4" evidence="9"/>
<comment type="similarity">
    <text evidence="1">Belongs to the helicase family. UvrD subfamily.</text>
</comment>
<dbReference type="Proteomes" id="UP000199766">
    <property type="component" value="Unassembled WGS sequence"/>
</dbReference>
<dbReference type="RefSeq" id="WP_091457766.1">
    <property type="nucleotide sequence ID" value="NZ_FOGD01000007.1"/>
</dbReference>
<keyword evidence="7" id="KW-0413">Isomerase</keyword>
<feature type="domain" description="UvrD-like helicase C-terminal" evidence="14">
    <location>
        <begin position="281"/>
        <end position="553"/>
    </location>
</feature>
<evidence type="ECO:0000256" key="9">
    <source>
        <dbReference type="ARBA" id="ARBA00034808"/>
    </source>
</evidence>
<dbReference type="SUPFAM" id="SSF52540">
    <property type="entry name" value="P-loop containing nucleoside triphosphate hydrolases"/>
    <property type="match status" value="1"/>
</dbReference>
<evidence type="ECO:0000256" key="2">
    <source>
        <dbReference type="ARBA" id="ARBA00022741"/>
    </source>
</evidence>
<dbReference type="OrthoDB" id="5905204at2"/>
<comment type="catalytic activity">
    <reaction evidence="11">
        <text>ATP + H2O = ADP + phosphate + H(+)</text>
        <dbReference type="Rhea" id="RHEA:13065"/>
        <dbReference type="ChEBI" id="CHEBI:15377"/>
        <dbReference type="ChEBI" id="CHEBI:15378"/>
        <dbReference type="ChEBI" id="CHEBI:30616"/>
        <dbReference type="ChEBI" id="CHEBI:43474"/>
        <dbReference type="ChEBI" id="CHEBI:456216"/>
        <dbReference type="EC" id="5.6.2.4"/>
    </reaction>
</comment>
<dbReference type="Pfam" id="PF00580">
    <property type="entry name" value="UvrD-helicase"/>
    <property type="match status" value="1"/>
</dbReference>
<dbReference type="EMBL" id="FOGD01000007">
    <property type="protein sequence ID" value="SER39464.1"/>
    <property type="molecule type" value="Genomic_DNA"/>
</dbReference>
<evidence type="ECO:0000256" key="11">
    <source>
        <dbReference type="ARBA" id="ARBA00048988"/>
    </source>
</evidence>
<evidence type="ECO:0000256" key="7">
    <source>
        <dbReference type="ARBA" id="ARBA00023235"/>
    </source>
</evidence>
<dbReference type="Gene3D" id="1.10.10.160">
    <property type="match status" value="1"/>
</dbReference>